<feature type="transmembrane region" description="Helical" evidence="6">
    <location>
        <begin position="213"/>
        <end position="235"/>
    </location>
</feature>
<dbReference type="PANTHER" id="PTHR23427:SF2">
    <property type="entry name" value="SURFEIT LOCUS PROTEIN 1"/>
    <property type="match status" value="1"/>
</dbReference>
<evidence type="ECO:0000256" key="4">
    <source>
        <dbReference type="ARBA" id="ARBA00022989"/>
    </source>
</evidence>
<dbReference type="EMBL" id="BAAAQQ010000002">
    <property type="protein sequence ID" value="GAA2118710.1"/>
    <property type="molecule type" value="Genomic_DNA"/>
</dbReference>
<dbReference type="Proteomes" id="UP001500575">
    <property type="component" value="Unassembled WGS sequence"/>
</dbReference>
<name>A0ABP5JLG2_9ACTN</name>
<keyword evidence="9" id="KW-1185">Reference proteome</keyword>
<sequence>MSSLRFLVSRRWALFALVVVVLAYLAWILGQWQFSRLEDRREHNTIVERNEGVAAVPVSEVLSQGRAVTDDDEWRLVTATGTYDTDDTVIVRYRTRDGIAGVDVVVPLVVGDGTALLVDRGWLRTDNRGLDEVEVPAPPDGEVTVEGYVRRDATGDSSAVTDQSTRAISSERIGAALDRPVYGGFVDLRSEDPAPAEPLEPAPLPDLGEGPHFFYGLQWWFFGLLAVGGFLYLVYDEWRGGTRRVTQRVAGRGSSDGPQHPAVDGQHHAGHERRGG</sequence>
<feature type="region of interest" description="Disordered" evidence="7">
    <location>
        <begin position="246"/>
        <end position="276"/>
    </location>
</feature>
<proteinExistence type="inferred from homology"/>
<evidence type="ECO:0000313" key="8">
    <source>
        <dbReference type="EMBL" id="GAA2118710.1"/>
    </source>
</evidence>
<evidence type="ECO:0000256" key="6">
    <source>
        <dbReference type="RuleBase" id="RU363076"/>
    </source>
</evidence>
<dbReference type="Pfam" id="PF02104">
    <property type="entry name" value="SURF1"/>
    <property type="match status" value="1"/>
</dbReference>
<comment type="caution">
    <text evidence="8">The sequence shown here is derived from an EMBL/GenBank/DDBJ whole genome shotgun (WGS) entry which is preliminary data.</text>
</comment>
<reference evidence="9" key="1">
    <citation type="journal article" date="2019" name="Int. J. Syst. Evol. Microbiol.">
        <title>The Global Catalogue of Microorganisms (GCM) 10K type strain sequencing project: providing services to taxonomists for standard genome sequencing and annotation.</title>
        <authorList>
            <consortium name="The Broad Institute Genomics Platform"/>
            <consortium name="The Broad Institute Genome Sequencing Center for Infectious Disease"/>
            <person name="Wu L."/>
            <person name="Ma J."/>
        </authorList>
    </citation>
    <scope>NUCLEOTIDE SEQUENCE [LARGE SCALE GENOMIC DNA]</scope>
    <source>
        <strain evidence="9">JCM 16021</strain>
    </source>
</reference>
<comment type="subcellular location">
    <subcellularLocation>
        <location evidence="6">Cell membrane</location>
        <topology evidence="6">Multi-pass membrane protein</topology>
    </subcellularLocation>
    <subcellularLocation>
        <location evidence="1">Membrane</location>
    </subcellularLocation>
</comment>
<evidence type="ECO:0000256" key="7">
    <source>
        <dbReference type="SAM" id="MobiDB-lite"/>
    </source>
</evidence>
<keyword evidence="5 6" id="KW-0472">Membrane</keyword>
<evidence type="ECO:0000256" key="5">
    <source>
        <dbReference type="ARBA" id="ARBA00023136"/>
    </source>
</evidence>
<organism evidence="8 9">
    <name type="scientific">Nocardioides bigeumensis</name>
    <dbReference type="NCBI Taxonomy" id="433657"/>
    <lineage>
        <taxon>Bacteria</taxon>
        <taxon>Bacillati</taxon>
        <taxon>Actinomycetota</taxon>
        <taxon>Actinomycetes</taxon>
        <taxon>Propionibacteriales</taxon>
        <taxon>Nocardioidaceae</taxon>
        <taxon>Nocardioides</taxon>
    </lineage>
</organism>
<feature type="transmembrane region" description="Helical" evidence="6">
    <location>
        <begin position="12"/>
        <end position="30"/>
    </location>
</feature>
<evidence type="ECO:0000256" key="2">
    <source>
        <dbReference type="ARBA" id="ARBA00007165"/>
    </source>
</evidence>
<keyword evidence="6" id="KW-1003">Cell membrane</keyword>
<dbReference type="PROSITE" id="PS50895">
    <property type="entry name" value="SURF1"/>
    <property type="match status" value="1"/>
</dbReference>
<keyword evidence="4 6" id="KW-1133">Transmembrane helix</keyword>
<dbReference type="InterPro" id="IPR002994">
    <property type="entry name" value="Surf1/Shy1"/>
</dbReference>
<dbReference type="CDD" id="cd06662">
    <property type="entry name" value="SURF1"/>
    <property type="match status" value="1"/>
</dbReference>
<comment type="similarity">
    <text evidence="2 6">Belongs to the SURF1 family.</text>
</comment>
<feature type="compositionally biased region" description="Basic and acidic residues" evidence="7">
    <location>
        <begin position="265"/>
        <end position="276"/>
    </location>
</feature>
<dbReference type="InterPro" id="IPR045214">
    <property type="entry name" value="Surf1/Surf4"/>
</dbReference>
<protein>
    <recommendedName>
        <fullName evidence="6">SURF1-like protein</fullName>
    </recommendedName>
</protein>
<evidence type="ECO:0000256" key="1">
    <source>
        <dbReference type="ARBA" id="ARBA00004370"/>
    </source>
</evidence>
<keyword evidence="3 6" id="KW-0812">Transmembrane</keyword>
<dbReference type="PANTHER" id="PTHR23427">
    <property type="entry name" value="SURFEIT LOCUS PROTEIN"/>
    <property type="match status" value="1"/>
</dbReference>
<dbReference type="RefSeq" id="WP_344302620.1">
    <property type="nucleotide sequence ID" value="NZ_BAAAQQ010000002.1"/>
</dbReference>
<accession>A0ABP5JLG2</accession>
<evidence type="ECO:0000313" key="9">
    <source>
        <dbReference type="Proteomes" id="UP001500575"/>
    </source>
</evidence>
<gene>
    <name evidence="8" type="ORF">GCM10009843_10860</name>
</gene>
<evidence type="ECO:0000256" key="3">
    <source>
        <dbReference type="ARBA" id="ARBA00022692"/>
    </source>
</evidence>